<dbReference type="Pfam" id="PF01177">
    <property type="entry name" value="Asp_Glu_race"/>
    <property type="match status" value="1"/>
</dbReference>
<dbReference type="InterPro" id="IPR015942">
    <property type="entry name" value="Asp/Glu/hydantoin_racemase"/>
</dbReference>
<comment type="similarity">
    <text evidence="1">Belongs to the HyuE racemase family.</text>
</comment>
<keyword evidence="3" id="KW-1185">Reference proteome</keyword>
<evidence type="ECO:0000313" key="2">
    <source>
        <dbReference type="EMBL" id="GLC84203.1"/>
    </source>
</evidence>
<reference evidence="2" key="1">
    <citation type="submission" date="2022-08" db="EMBL/GenBank/DDBJ databases">
        <title>Draft genome sequence of Microbacterium arabinogalactanolyticum JCM 9171.</title>
        <authorList>
            <person name="Fujita K."/>
            <person name="Ishiwata A."/>
            <person name="Fushinobu S."/>
        </authorList>
    </citation>
    <scope>NUCLEOTIDE SEQUENCE</scope>
    <source>
        <strain evidence="2">JCM 9171</strain>
    </source>
</reference>
<comment type="caution">
    <text evidence="2">The sequence shown here is derived from an EMBL/GenBank/DDBJ whole genome shotgun (WGS) entry which is preliminary data.</text>
</comment>
<dbReference type="EMBL" id="BRZC01000003">
    <property type="protein sequence ID" value="GLC84203.1"/>
    <property type="molecule type" value="Genomic_DNA"/>
</dbReference>
<proteinExistence type="inferred from homology"/>
<dbReference type="PANTHER" id="PTHR28047:SF5">
    <property type="entry name" value="PROTEIN DCG1"/>
    <property type="match status" value="1"/>
</dbReference>
<evidence type="ECO:0000256" key="1">
    <source>
        <dbReference type="ARBA" id="ARBA00038414"/>
    </source>
</evidence>
<dbReference type="InterPro" id="IPR052186">
    <property type="entry name" value="Hydantoin_racemase-like"/>
</dbReference>
<protein>
    <submittedName>
        <fullName evidence="2">Asp/Glu racemase</fullName>
    </submittedName>
</protein>
<dbReference type="InterPro" id="IPR053714">
    <property type="entry name" value="Iso_Racemase_Enz_sf"/>
</dbReference>
<evidence type="ECO:0000313" key="3">
    <source>
        <dbReference type="Proteomes" id="UP001165068"/>
    </source>
</evidence>
<organism evidence="2 3">
    <name type="scientific">Microbacterium arabinogalactanolyticum</name>
    <dbReference type="NCBI Taxonomy" id="69365"/>
    <lineage>
        <taxon>Bacteria</taxon>
        <taxon>Bacillati</taxon>
        <taxon>Actinomycetota</taxon>
        <taxon>Actinomycetes</taxon>
        <taxon>Micrococcales</taxon>
        <taxon>Microbacteriaceae</taxon>
        <taxon>Microbacterium</taxon>
    </lineage>
</organism>
<sequence length="247" mass="26149">MHLRVINPTTTTSWVPDTLAMFEDAASDGTTVTVATIPAGTPSIESRRDEALVTPWVLRAAQAADAEGCDAIAVDCMLDPGVHAAREVVGIPVLGPCEASMHLAATLGHRFSVISVAEHHRDLMIDQARRYGVEPRLASVRSLQIPVLELEDDPDATFRTMVARAREAVQHDHAQAIVLGCTGLAGQAAQVQSALEAEGIGVPVIDPSAAATRMLETIVAMGLAGSLITYPRRSGATSAWPEPLTRH</sequence>
<name>A0ABQ5NEX9_9MICO</name>
<dbReference type="PANTHER" id="PTHR28047">
    <property type="entry name" value="PROTEIN DCG1"/>
    <property type="match status" value="1"/>
</dbReference>
<dbReference type="Proteomes" id="UP001165068">
    <property type="component" value="Unassembled WGS sequence"/>
</dbReference>
<gene>
    <name evidence="2" type="ORF">MIAR_07910</name>
</gene>
<dbReference type="Gene3D" id="3.40.50.12500">
    <property type="match status" value="1"/>
</dbReference>
<dbReference type="RefSeq" id="WP_285631656.1">
    <property type="nucleotide sequence ID" value="NZ_BAAAUK010000003.1"/>
</dbReference>
<accession>A0ABQ5NEX9</accession>